<comment type="caution">
    <text evidence="2">The sequence shown here is derived from an EMBL/GenBank/DDBJ whole genome shotgun (WGS) entry which is preliminary data.</text>
</comment>
<evidence type="ECO:0000313" key="2">
    <source>
        <dbReference type="EMBL" id="KAE8952942.1"/>
    </source>
</evidence>
<evidence type="ECO:0000313" key="4">
    <source>
        <dbReference type="Proteomes" id="UP000435112"/>
    </source>
</evidence>
<sequence>MSFSRWVQARMLSSQLTCALAIASCRMFTTSVVQVSASVMSQSAIKVRTRWAC</sequence>
<reference evidence="3 4" key="1">
    <citation type="submission" date="2018-09" db="EMBL/GenBank/DDBJ databases">
        <title>Genomic investigation of the strawberry pathogen Phytophthora fragariae indicates pathogenicity is determined by transcriptional variation in three key races.</title>
        <authorList>
            <person name="Adams T.M."/>
            <person name="Armitage A.D."/>
            <person name="Sobczyk M.K."/>
            <person name="Bates H.J."/>
            <person name="Dunwell J.M."/>
            <person name="Nellist C.F."/>
            <person name="Harrison R.J."/>
        </authorList>
    </citation>
    <scope>NUCLEOTIDE SEQUENCE [LARGE SCALE GENOMIC DNA]</scope>
    <source>
        <strain evidence="2 3">SCRP249</strain>
        <strain evidence="1 4">SCRP324</strain>
    </source>
</reference>
<dbReference type="Proteomes" id="UP000435112">
    <property type="component" value="Unassembled WGS sequence"/>
</dbReference>
<dbReference type="Proteomes" id="UP000429607">
    <property type="component" value="Unassembled WGS sequence"/>
</dbReference>
<dbReference type="EMBL" id="QXFV01011135">
    <property type="protein sequence ID" value="KAE8952942.1"/>
    <property type="molecule type" value="Genomic_DNA"/>
</dbReference>
<dbReference type="PROSITE" id="PS51257">
    <property type="entry name" value="PROKAR_LIPOPROTEIN"/>
    <property type="match status" value="1"/>
</dbReference>
<dbReference type="EMBL" id="QXFU01012327">
    <property type="protein sequence ID" value="KAE8951706.1"/>
    <property type="molecule type" value="Genomic_DNA"/>
</dbReference>
<dbReference type="AlphaFoldDB" id="A0A6A3G6H1"/>
<evidence type="ECO:0000313" key="3">
    <source>
        <dbReference type="Proteomes" id="UP000429607"/>
    </source>
</evidence>
<accession>A0A6A3G6H1</accession>
<gene>
    <name evidence="2" type="ORF">PR001_g33087</name>
    <name evidence="1" type="ORF">PR002_g32893</name>
</gene>
<proteinExistence type="predicted"/>
<name>A0A6A3G6H1_9STRA</name>
<protein>
    <submittedName>
        <fullName evidence="2">Uncharacterized protein</fullName>
    </submittedName>
</protein>
<organism evidence="2 3">
    <name type="scientific">Phytophthora rubi</name>
    <dbReference type="NCBI Taxonomy" id="129364"/>
    <lineage>
        <taxon>Eukaryota</taxon>
        <taxon>Sar</taxon>
        <taxon>Stramenopiles</taxon>
        <taxon>Oomycota</taxon>
        <taxon>Peronosporomycetes</taxon>
        <taxon>Peronosporales</taxon>
        <taxon>Peronosporaceae</taxon>
        <taxon>Phytophthora</taxon>
    </lineage>
</organism>
<evidence type="ECO:0000313" key="1">
    <source>
        <dbReference type="EMBL" id="KAE8951706.1"/>
    </source>
</evidence>